<keyword evidence="7" id="KW-1185">Reference proteome</keyword>
<name>A0ABR0FBP9_9PEZI</name>
<evidence type="ECO:0000256" key="4">
    <source>
        <dbReference type="SAM" id="SignalP"/>
    </source>
</evidence>
<feature type="region of interest" description="Disordered" evidence="3">
    <location>
        <begin position="62"/>
        <end position="173"/>
    </location>
</feature>
<dbReference type="PANTHER" id="PTHR14087">
    <property type="entry name" value="THYMOCYTE NUCLEAR PROTEIN 1"/>
    <property type="match status" value="1"/>
</dbReference>
<feature type="signal peptide" evidence="4">
    <location>
        <begin position="1"/>
        <end position="28"/>
    </location>
</feature>
<dbReference type="SUPFAM" id="SSF88697">
    <property type="entry name" value="PUA domain-like"/>
    <property type="match status" value="1"/>
</dbReference>
<organism evidence="6 7">
    <name type="scientific">Podospora bellae-mahoneyi</name>
    <dbReference type="NCBI Taxonomy" id="2093777"/>
    <lineage>
        <taxon>Eukaryota</taxon>
        <taxon>Fungi</taxon>
        <taxon>Dikarya</taxon>
        <taxon>Ascomycota</taxon>
        <taxon>Pezizomycotina</taxon>
        <taxon>Sordariomycetes</taxon>
        <taxon>Sordariomycetidae</taxon>
        <taxon>Sordariales</taxon>
        <taxon>Podosporaceae</taxon>
        <taxon>Podospora</taxon>
    </lineage>
</organism>
<reference evidence="6 7" key="1">
    <citation type="journal article" date="2023" name="bioRxiv">
        <title>High-quality genome assemblies of four members of thePodospora anserinaspecies complex.</title>
        <authorList>
            <person name="Ament-Velasquez S.L."/>
            <person name="Vogan A.A."/>
            <person name="Wallerman O."/>
            <person name="Hartmann F."/>
            <person name="Gautier V."/>
            <person name="Silar P."/>
            <person name="Giraud T."/>
            <person name="Johannesson H."/>
        </authorList>
    </citation>
    <scope>NUCLEOTIDE SEQUENCE [LARGE SCALE GENOMIC DNA]</scope>
    <source>
        <strain evidence="6 7">CBS 112042</strain>
    </source>
</reference>
<dbReference type="InterPro" id="IPR002740">
    <property type="entry name" value="EVE_domain"/>
</dbReference>
<feature type="compositionally biased region" description="Basic and acidic residues" evidence="3">
    <location>
        <begin position="92"/>
        <end position="114"/>
    </location>
</feature>
<evidence type="ECO:0000259" key="5">
    <source>
        <dbReference type="Pfam" id="PF01878"/>
    </source>
</evidence>
<dbReference type="InterPro" id="IPR047197">
    <property type="entry name" value="THYN1-like_EVE"/>
</dbReference>
<feature type="chain" id="PRO_5047206577" description="EVE domain-containing protein" evidence="4">
    <location>
        <begin position="29"/>
        <end position="340"/>
    </location>
</feature>
<evidence type="ECO:0000313" key="6">
    <source>
        <dbReference type="EMBL" id="KAK4641401.1"/>
    </source>
</evidence>
<accession>A0ABR0FBP9</accession>
<dbReference type="InterPro" id="IPR052181">
    <property type="entry name" value="5hmC_binding"/>
</dbReference>
<dbReference type="GeneID" id="87898940"/>
<gene>
    <name evidence="6" type="ORF">QC761_502200</name>
</gene>
<dbReference type="Pfam" id="PF01878">
    <property type="entry name" value="EVE"/>
    <property type="match status" value="1"/>
</dbReference>
<feature type="domain" description="EVE" evidence="5">
    <location>
        <begin position="172"/>
        <end position="330"/>
    </location>
</feature>
<comment type="caution">
    <text evidence="6">The sequence shown here is derived from an EMBL/GenBank/DDBJ whole genome shotgun (WGS) entry which is preliminary data.</text>
</comment>
<dbReference type="Gene3D" id="3.10.590.10">
    <property type="entry name" value="ph1033 like domains"/>
    <property type="match status" value="1"/>
</dbReference>
<keyword evidence="4" id="KW-0732">Signal</keyword>
<feature type="region of interest" description="Disordered" evidence="3">
    <location>
        <begin position="251"/>
        <end position="270"/>
    </location>
</feature>
<dbReference type="InterPro" id="IPR015947">
    <property type="entry name" value="PUA-like_sf"/>
</dbReference>
<dbReference type="Proteomes" id="UP001322138">
    <property type="component" value="Unassembled WGS sequence"/>
</dbReference>
<dbReference type="PANTHER" id="PTHR14087:SF7">
    <property type="entry name" value="THYMOCYTE NUCLEAR PROTEIN 1"/>
    <property type="match status" value="1"/>
</dbReference>
<evidence type="ECO:0000256" key="3">
    <source>
        <dbReference type="SAM" id="MobiDB-lite"/>
    </source>
</evidence>
<proteinExistence type="predicted"/>
<comment type="subcellular location">
    <subcellularLocation>
        <location evidence="1">Nucleus</location>
    </subcellularLocation>
</comment>
<dbReference type="CDD" id="cd21133">
    <property type="entry name" value="EVE"/>
    <property type="match status" value="1"/>
</dbReference>
<evidence type="ECO:0000313" key="7">
    <source>
        <dbReference type="Proteomes" id="UP001322138"/>
    </source>
</evidence>
<evidence type="ECO:0000256" key="1">
    <source>
        <dbReference type="ARBA" id="ARBA00004123"/>
    </source>
</evidence>
<dbReference type="RefSeq" id="XP_062730377.1">
    <property type="nucleotide sequence ID" value="XM_062879458.1"/>
</dbReference>
<sequence>MVPKGWATSRVACAPWWLSLAWQGPGLSQRPCKFAIRSDRPPSSHTTKVNISGFAAVRFASAASKMPKRKSTHAEQPVVAAPEPRRRSMRLQRTEDETEPKAVKNEKASKADVKTEEDEPSTKKSRTSKQETEPVVNKSSPPAKKATKKAIKREEVEEASPSPAPDESEEKNYWLLKAEPESRYENGVDVKFSIDDLAAKTEPEPWDGIRNYAARNNLRAMKKGDLAFFYHSNCKEPGIVGTMEIVKEHSPDLSAHDPKAPYYDPKSKPSDPKWSVVHVKFHQKFNKPITLKELRELGAPGGPLDKMQMIKQSRLSVSKVSASEWKFLMAVAERSFQTLT</sequence>
<evidence type="ECO:0000256" key="2">
    <source>
        <dbReference type="ARBA" id="ARBA00023242"/>
    </source>
</evidence>
<keyword evidence="2" id="KW-0539">Nucleus</keyword>
<dbReference type="EMBL" id="JAFFGZ010000007">
    <property type="protein sequence ID" value="KAK4641401.1"/>
    <property type="molecule type" value="Genomic_DNA"/>
</dbReference>
<protein>
    <recommendedName>
        <fullName evidence="5">EVE domain-containing protein</fullName>
    </recommendedName>
</protein>